<gene>
    <name evidence="2" type="ORF">CISIN_1g037573mg</name>
</gene>
<accession>A0A067FY46</accession>
<dbReference type="GO" id="GO:0006952">
    <property type="term" value="P:defense response"/>
    <property type="evidence" value="ECO:0007669"/>
    <property type="project" value="UniProtKB-KW"/>
</dbReference>
<dbReference type="SUPFAM" id="SSF52058">
    <property type="entry name" value="L domain-like"/>
    <property type="match status" value="1"/>
</dbReference>
<dbReference type="EMBL" id="KK784887">
    <property type="protein sequence ID" value="KDO72253.1"/>
    <property type="molecule type" value="Genomic_DNA"/>
</dbReference>
<name>A0A067FY46_CITSI</name>
<feature type="non-terminal residue" evidence="2">
    <location>
        <position position="1"/>
    </location>
</feature>
<keyword evidence="3" id="KW-1185">Reference proteome</keyword>
<dbReference type="AlphaFoldDB" id="A0A067FY46"/>
<dbReference type="PANTHER" id="PTHR36766">
    <property type="entry name" value="PLANT BROAD-SPECTRUM MILDEW RESISTANCE PROTEIN RPW8"/>
    <property type="match status" value="1"/>
</dbReference>
<dbReference type="InterPro" id="IPR032675">
    <property type="entry name" value="LRR_dom_sf"/>
</dbReference>
<dbReference type="Gene3D" id="3.80.10.10">
    <property type="entry name" value="Ribonuclease Inhibitor"/>
    <property type="match status" value="2"/>
</dbReference>
<dbReference type="PANTHER" id="PTHR36766:SF40">
    <property type="entry name" value="DISEASE RESISTANCE PROTEIN RGA3"/>
    <property type="match status" value="1"/>
</dbReference>
<evidence type="ECO:0000256" key="1">
    <source>
        <dbReference type="ARBA" id="ARBA00022821"/>
    </source>
</evidence>
<sequence>GKAGDRAISDDIWLGELQNLAYHLKDILDELDTEALQRKLLFKPDQPSTSKAWKLIIRTCCSNFNTPSLMFNASMRYKLKDSTTRLQEIDMEKEQLILKSNSGERSKKVGQRLSTTSVIQVLCRLKYLELIDCECLVNLPQALHCLSSLTEITVAGCTKLVSFLELSSVAEMFAIITSFENIMVNGCDNLKCLPHELHKLSRLQQIEIRNCPSLVSFPERGLPSTNLTAVCVINCEKLEALLNGIHRLTSHQQLTVEQCPGIVAIPENDYPTNLTILKITDVNIFKSLFQWGLHRLNSLKELIVNGEFPDMISFPQEEIGSTSLTRLWIRDFQNLEYISSTVLDLHFCNYIPRDVLC</sequence>
<evidence type="ECO:0000313" key="3">
    <source>
        <dbReference type="Proteomes" id="UP000027120"/>
    </source>
</evidence>
<evidence type="ECO:0000313" key="2">
    <source>
        <dbReference type="EMBL" id="KDO72253.1"/>
    </source>
</evidence>
<dbReference type="Proteomes" id="UP000027120">
    <property type="component" value="Unassembled WGS sequence"/>
</dbReference>
<organism evidence="2 3">
    <name type="scientific">Citrus sinensis</name>
    <name type="common">Sweet orange</name>
    <name type="synonym">Citrus aurantium var. sinensis</name>
    <dbReference type="NCBI Taxonomy" id="2711"/>
    <lineage>
        <taxon>Eukaryota</taxon>
        <taxon>Viridiplantae</taxon>
        <taxon>Streptophyta</taxon>
        <taxon>Embryophyta</taxon>
        <taxon>Tracheophyta</taxon>
        <taxon>Spermatophyta</taxon>
        <taxon>Magnoliopsida</taxon>
        <taxon>eudicotyledons</taxon>
        <taxon>Gunneridae</taxon>
        <taxon>Pentapetalae</taxon>
        <taxon>rosids</taxon>
        <taxon>malvids</taxon>
        <taxon>Sapindales</taxon>
        <taxon>Rutaceae</taxon>
        <taxon>Aurantioideae</taxon>
        <taxon>Citrus</taxon>
    </lineage>
</organism>
<protein>
    <submittedName>
        <fullName evidence="2">Uncharacterized protein</fullName>
    </submittedName>
</protein>
<keyword evidence="1" id="KW-0611">Plant defense</keyword>
<reference evidence="2 3" key="1">
    <citation type="submission" date="2014-04" db="EMBL/GenBank/DDBJ databases">
        <authorList>
            <consortium name="International Citrus Genome Consortium"/>
            <person name="Gmitter F."/>
            <person name="Chen C."/>
            <person name="Farmerie W."/>
            <person name="Harkins T."/>
            <person name="Desany B."/>
            <person name="Mohiuddin M."/>
            <person name="Kodira C."/>
            <person name="Borodovsky M."/>
            <person name="Lomsadze A."/>
            <person name="Burns P."/>
            <person name="Jenkins J."/>
            <person name="Prochnik S."/>
            <person name="Shu S."/>
            <person name="Chapman J."/>
            <person name="Pitluck S."/>
            <person name="Schmutz J."/>
            <person name="Rokhsar D."/>
        </authorList>
    </citation>
    <scope>NUCLEOTIDE SEQUENCE</scope>
</reference>
<proteinExistence type="predicted"/>